<dbReference type="EMBL" id="CP121472">
    <property type="protein sequence ID" value="WPL16669.1"/>
    <property type="molecule type" value="Genomic_DNA"/>
</dbReference>
<organism evidence="1 2">
    <name type="scientific">Thiorhodovibrio winogradskyi</name>
    <dbReference type="NCBI Taxonomy" id="77007"/>
    <lineage>
        <taxon>Bacteria</taxon>
        <taxon>Pseudomonadati</taxon>
        <taxon>Pseudomonadota</taxon>
        <taxon>Gammaproteobacteria</taxon>
        <taxon>Chromatiales</taxon>
        <taxon>Chromatiaceae</taxon>
        <taxon>Thiorhodovibrio</taxon>
    </lineage>
</organism>
<name>A0ABZ0S848_9GAMM</name>
<keyword evidence="2" id="KW-1185">Reference proteome</keyword>
<evidence type="ECO:0000313" key="2">
    <source>
        <dbReference type="Proteomes" id="UP001432180"/>
    </source>
</evidence>
<dbReference type="RefSeq" id="WP_328987212.1">
    <property type="nucleotide sequence ID" value="NZ_CP121472.1"/>
</dbReference>
<evidence type="ECO:0000313" key="1">
    <source>
        <dbReference type="EMBL" id="WPL16669.1"/>
    </source>
</evidence>
<reference evidence="1 2" key="1">
    <citation type="journal article" date="2023" name="Microorganisms">
        <title>Thiorhodovibrio frisius and Trv. litoralis spp. nov., Two Novel Members from a Clade of Fastidious Purple Sulfur Bacteria That Exhibit Unique Red-Shifted Light-Harvesting Capabilities.</title>
        <authorList>
            <person name="Methner A."/>
            <person name="Kuzyk S.B."/>
            <person name="Petersen J."/>
            <person name="Bauer S."/>
            <person name="Brinkmann H."/>
            <person name="Sichau K."/>
            <person name="Wanner G."/>
            <person name="Wolf J."/>
            <person name="Neumann-Schaal M."/>
            <person name="Henke P."/>
            <person name="Tank M."/>
            <person name="Sproer C."/>
            <person name="Bunk B."/>
            <person name="Overmann J."/>
        </authorList>
    </citation>
    <scope>NUCLEOTIDE SEQUENCE [LARGE SCALE GENOMIC DNA]</scope>
    <source>
        <strain evidence="1 2">DSM 6702</strain>
    </source>
</reference>
<gene>
    <name evidence="1" type="ORF">Thiowin_01636</name>
</gene>
<protein>
    <submittedName>
        <fullName evidence="1">Uncharacterized protein</fullName>
    </submittedName>
</protein>
<sequence>MAELEQIEMSRYRHELLLDLRHLVKKYSRIMAWEVPELDEQRANRLLIEAMRDAFKEIDPDP</sequence>
<proteinExistence type="predicted"/>
<accession>A0ABZ0S848</accession>
<dbReference type="Proteomes" id="UP001432180">
    <property type="component" value="Chromosome"/>
</dbReference>